<evidence type="ECO:0000313" key="2">
    <source>
        <dbReference type="Proteomes" id="UP000322530"/>
    </source>
</evidence>
<proteinExistence type="predicted"/>
<sequence>MTEQHCPLRGTPSGLMRLVIDRTLRESMDLTLTTGGSDPIELSLAQVMEVDGKGDGPEVIFYGAEIRMLRDYFE</sequence>
<comment type="caution">
    <text evidence="1">The sequence shown here is derived from an EMBL/GenBank/DDBJ whole genome shotgun (WGS) entry which is preliminary data.</text>
</comment>
<protein>
    <submittedName>
        <fullName evidence="1">Uncharacterized protein</fullName>
    </submittedName>
</protein>
<dbReference type="EMBL" id="BIXY01000102">
    <property type="protein sequence ID" value="GCF11271.1"/>
    <property type="molecule type" value="Genomic_DNA"/>
</dbReference>
<accession>A0A5A5TI42</accession>
<evidence type="ECO:0000313" key="1">
    <source>
        <dbReference type="EMBL" id="GCF11271.1"/>
    </source>
</evidence>
<dbReference type="Proteomes" id="UP000322530">
    <property type="component" value="Unassembled WGS sequence"/>
</dbReference>
<keyword evidence="2" id="KW-1185">Reference proteome</keyword>
<organism evidence="1 2">
    <name type="scientific">Dictyobacter arantiisoli</name>
    <dbReference type="NCBI Taxonomy" id="2014874"/>
    <lineage>
        <taxon>Bacteria</taxon>
        <taxon>Bacillati</taxon>
        <taxon>Chloroflexota</taxon>
        <taxon>Ktedonobacteria</taxon>
        <taxon>Ktedonobacterales</taxon>
        <taxon>Dictyobacteraceae</taxon>
        <taxon>Dictyobacter</taxon>
    </lineage>
</organism>
<reference evidence="1 2" key="1">
    <citation type="submission" date="2019-01" db="EMBL/GenBank/DDBJ databases">
        <title>Draft genome sequence of Dictyobacter sp. Uno17.</title>
        <authorList>
            <person name="Wang C.M."/>
            <person name="Zheng Y."/>
            <person name="Sakai Y."/>
            <person name="Abe K."/>
            <person name="Yokota A."/>
            <person name="Yabe S."/>
        </authorList>
    </citation>
    <scope>NUCLEOTIDE SEQUENCE [LARGE SCALE GENOMIC DNA]</scope>
    <source>
        <strain evidence="1 2">Uno17</strain>
    </source>
</reference>
<name>A0A5A5TI42_9CHLR</name>
<gene>
    <name evidence="1" type="ORF">KDI_48350</name>
</gene>
<dbReference type="AlphaFoldDB" id="A0A5A5TI42"/>
<dbReference type="RefSeq" id="WP_149404108.1">
    <property type="nucleotide sequence ID" value="NZ_BIXY01000102.1"/>
</dbReference>